<gene>
    <name evidence="8" type="ORF">E4U56_003948</name>
</gene>
<evidence type="ECO:0000256" key="3">
    <source>
        <dbReference type="PROSITE-ProRule" id="PRU00176"/>
    </source>
</evidence>
<keyword evidence="1 3" id="KW-0694">RNA-binding</keyword>
<reference evidence="8" key="1">
    <citation type="journal article" date="2020" name="bioRxiv">
        <title>Whole genome comparisons of ergot fungi reveals the divergence and evolution of species within the genus Claviceps are the result of varying mechanisms driving genome evolution and host range expansion.</title>
        <authorList>
            <person name="Wyka S.A."/>
            <person name="Mondo S.J."/>
            <person name="Liu M."/>
            <person name="Dettman J."/>
            <person name="Nalam V."/>
            <person name="Broders K.D."/>
        </authorList>
    </citation>
    <scope>NUCLEOTIDE SEQUENCE</scope>
    <source>
        <strain evidence="8">CCC 1102</strain>
    </source>
</reference>
<feature type="compositionally biased region" description="Low complexity" evidence="5">
    <location>
        <begin position="413"/>
        <end position="427"/>
    </location>
</feature>
<dbReference type="FunFam" id="3.30.70.330:FF:000647">
    <property type="entry name" value="CCCH zinc finger and RRM domain protein"/>
    <property type="match status" value="1"/>
</dbReference>
<dbReference type="Pfam" id="PF00642">
    <property type="entry name" value="zf-CCCH"/>
    <property type="match status" value="1"/>
</dbReference>
<feature type="compositionally biased region" description="Low complexity" evidence="5">
    <location>
        <begin position="699"/>
        <end position="717"/>
    </location>
</feature>
<feature type="compositionally biased region" description="Basic and acidic residues" evidence="5">
    <location>
        <begin position="734"/>
        <end position="749"/>
    </location>
</feature>
<evidence type="ECO:0000256" key="2">
    <source>
        <dbReference type="ARBA" id="ARBA00043866"/>
    </source>
</evidence>
<evidence type="ECO:0000256" key="1">
    <source>
        <dbReference type="ARBA" id="ARBA00022884"/>
    </source>
</evidence>
<feature type="region of interest" description="Disordered" evidence="5">
    <location>
        <begin position="81"/>
        <end position="172"/>
    </location>
</feature>
<evidence type="ECO:0000313" key="9">
    <source>
        <dbReference type="Proteomes" id="UP000784919"/>
    </source>
</evidence>
<accession>A0A9P7MPD5</accession>
<feature type="compositionally biased region" description="Gly residues" evidence="5">
    <location>
        <begin position="312"/>
        <end position="321"/>
    </location>
</feature>
<dbReference type="InterPro" id="IPR035979">
    <property type="entry name" value="RBD_domain_sf"/>
</dbReference>
<keyword evidence="4" id="KW-0862">Zinc</keyword>
<feature type="compositionally biased region" description="Basic and acidic residues" evidence="5">
    <location>
        <begin position="115"/>
        <end position="129"/>
    </location>
</feature>
<feature type="domain" description="RRM" evidence="6">
    <location>
        <begin position="336"/>
        <end position="408"/>
    </location>
</feature>
<dbReference type="GO" id="GO:0005634">
    <property type="term" value="C:nucleus"/>
    <property type="evidence" value="ECO:0007669"/>
    <property type="project" value="TreeGrafter"/>
</dbReference>
<comment type="caution">
    <text evidence="8">The sequence shown here is derived from an EMBL/GenBank/DDBJ whole genome shotgun (WGS) entry which is preliminary data.</text>
</comment>
<comment type="function">
    <text evidence="2">May be involved in the turnover of nuclear polyadenylated (pA+) RNA.</text>
</comment>
<dbReference type="Gene3D" id="1.20.1390.10">
    <property type="entry name" value="PWI domain"/>
    <property type="match status" value="1"/>
</dbReference>
<sequence>MFFSEEDAPLLKAWIVKRIENTSDADADVLAEYIIALLKHDGDEASVRSLCEQEIPDFLTEDSKQFLDDVFQAVTYRSYVPGAPAPPPPKPSPMDTKEPPAAPANPQQQQPRKRRFEETVAPNDHDRNGSHGRAPKHARRGRRGGHAEDRAAYGQGHQSQMQGQNYPMGLMMPPLDPNNPMEALMSMQAMSMAFPMMGDASSGWFGPAPGRGERGSKRRRCRDFDQKGYCSRGSTCNFDHAGGVEAANQEGESLDPGSHDSATFFPVRSMAQAANPERCATEYDPVNAMILPFPPADLNNMGRERGGRRGGQRGGGRGGGRAAFSAEGPVTDKSKTTIVVENIPEEYCSEEKVRGFFSQYGDIVELSMLPYKHLAIIKFQTWASANDAYRSPKVIFDNRFVKVFWYKDPSMSKPNMPVSSSSSVIPNGASNTNQPFIVGGDEANSPEPEIDMEEFQRKQDEAQKLHQKREEKKTELQKQREQLEAKQQELLAKHRAETERLRAKLAAKNGTADASLGQTGSSSSADLLRAKLAALEQEAKMLGIDPDAAAAEHHPFRGGYRGRGYRGRGAFGAYRGRGGAGAAAGAAAAAAAGGSSFQDPAGRHAAYAQFSIDNRPRRLAVKGVDFTPSERDEQLRHFLLNLGEFESVDTSASVTHVSFRDRKTAEKFYFSLHGKEFPGLQGTLELSWVNNAASVGGAASANAGSLKKKTTMTTEEGGAAEGGAAGDDAMAGVEGRENADEREERRAVDMDYEAEGW</sequence>
<dbReference type="Proteomes" id="UP000784919">
    <property type="component" value="Unassembled WGS sequence"/>
</dbReference>
<dbReference type="EMBL" id="SRPS01000256">
    <property type="protein sequence ID" value="KAG5961253.1"/>
    <property type="molecule type" value="Genomic_DNA"/>
</dbReference>
<dbReference type="GO" id="GO:0003723">
    <property type="term" value="F:RNA binding"/>
    <property type="evidence" value="ECO:0007669"/>
    <property type="project" value="UniProtKB-UniRule"/>
</dbReference>
<dbReference type="AlphaFoldDB" id="A0A9P7MPD5"/>
<feature type="region of interest" description="Disordered" evidence="5">
    <location>
        <begin position="699"/>
        <end position="757"/>
    </location>
</feature>
<feature type="compositionally biased region" description="Polar residues" evidence="5">
    <location>
        <begin position="156"/>
        <end position="165"/>
    </location>
</feature>
<dbReference type="Pfam" id="PF00076">
    <property type="entry name" value="RRM_1"/>
    <property type="match status" value="1"/>
</dbReference>
<keyword evidence="4" id="KW-0479">Metal-binding</keyword>
<evidence type="ECO:0000259" key="6">
    <source>
        <dbReference type="PROSITE" id="PS50102"/>
    </source>
</evidence>
<name>A0A9P7MPD5_9HYPO</name>
<feature type="compositionally biased region" description="Pro residues" evidence="5">
    <location>
        <begin position="83"/>
        <end position="92"/>
    </location>
</feature>
<evidence type="ECO:0000259" key="7">
    <source>
        <dbReference type="PROSITE" id="PS50103"/>
    </source>
</evidence>
<evidence type="ECO:0008006" key="10">
    <source>
        <dbReference type="Google" id="ProtNLM"/>
    </source>
</evidence>
<feature type="region of interest" description="Disordered" evidence="5">
    <location>
        <begin position="413"/>
        <end position="447"/>
    </location>
</feature>
<dbReference type="SMART" id="SM00360">
    <property type="entry name" value="RRM"/>
    <property type="match status" value="2"/>
</dbReference>
<dbReference type="SUPFAM" id="SSF54928">
    <property type="entry name" value="RNA-binding domain, RBD"/>
    <property type="match status" value="1"/>
</dbReference>
<feature type="region of interest" description="Disordered" evidence="5">
    <location>
        <begin position="297"/>
        <end position="327"/>
    </location>
</feature>
<keyword evidence="4" id="KW-0863">Zinc-finger</keyword>
<dbReference type="InterPro" id="IPR000504">
    <property type="entry name" value="RRM_dom"/>
</dbReference>
<evidence type="ECO:0000256" key="5">
    <source>
        <dbReference type="SAM" id="MobiDB-lite"/>
    </source>
</evidence>
<dbReference type="InterPro" id="IPR002483">
    <property type="entry name" value="PWI_dom"/>
</dbReference>
<evidence type="ECO:0000313" key="8">
    <source>
        <dbReference type="EMBL" id="KAG5961253.1"/>
    </source>
</evidence>
<dbReference type="PROSITE" id="PS50102">
    <property type="entry name" value="RRM"/>
    <property type="match status" value="1"/>
</dbReference>
<proteinExistence type="predicted"/>
<dbReference type="InterPro" id="IPR012677">
    <property type="entry name" value="Nucleotide-bd_a/b_plait_sf"/>
</dbReference>
<dbReference type="CDD" id="cd12257">
    <property type="entry name" value="RRM1_RBM26_like"/>
    <property type="match status" value="1"/>
</dbReference>
<dbReference type="OrthoDB" id="443401at2759"/>
<dbReference type="Pfam" id="PF01480">
    <property type="entry name" value="PWI"/>
    <property type="match status" value="1"/>
</dbReference>
<dbReference type="InterPro" id="IPR000571">
    <property type="entry name" value="Znf_CCCH"/>
</dbReference>
<feature type="region of interest" description="Disordered" evidence="5">
    <location>
        <begin position="459"/>
        <end position="482"/>
    </location>
</feature>
<dbReference type="Gene3D" id="3.30.70.330">
    <property type="match status" value="1"/>
</dbReference>
<evidence type="ECO:0000256" key="4">
    <source>
        <dbReference type="PROSITE-ProRule" id="PRU00723"/>
    </source>
</evidence>
<dbReference type="InterPro" id="IPR045137">
    <property type="entry name" value="RBM26/27"/>
</dbReference>
<feature type="domain" description="C3H1-type" evidence="7">
    <location>
        <begin position="215"/>
        <end position="243"/>
    </location>
</feature>
<feature type="zinc finger region" description="C3H1-type" evidence="4">
    <location>
        <begin position="215"/>
        <end position="243"/>
    </location>
</feature>
<dbReference type="PANTHER" id="PTHR14398">
    <property type="entry name" value="RNA RECOGNITION RRM/RNP DOMAIN"/>
    <property type="match status" value="1"/>
</dbReference>
<dbReference type="GO" id="GO:0008270">
    <property type="term" value="F:zinc ion binding"/>
    <property type="evidence" value="ECO:0007669"/>
    <property type="project" value="UniProtKB-KW"/>
</dbReference>
<feature type="compositionally biased region" description="Basic residues" evidence="5">
    <location>
        <begin position="133"/>
        <end position="144"/>
    </location>
</feature>
<dbReference type="PANTHER" id="PTHR14398:SF0">
    <property type="entry name" value="ZINC FINGER PROTEIN SWM"/>
    <property type="match status" value="1"/>
</dbReference>
<protein>
    <recommendedName>
        <fullName evidence="10">CCCH zinc finger and RRM domain-containing protein</fullName>
    </recommendedName>
</protein>
<organism evidence="8 9">
    <name type="scientific">Claviceps arundinis</name>
    <dbReference type="NCBI Taxonomy" id="1623583"/>
    <lineage>
        <taxon>Eukaryota</taxon>
        <taxon>Fungi</taxon>
        <taxon>Dikarya</taxon>
        <taxon>Ascomycota</taxon>
        <taxon>Pezizomycotina</taxon>
        <taxon>Sordariomycetes</taxon>
        <taxon>Hypocreomycetidae</taxon>
        <taxon>Hypocreales</taxon>
        <taxon>Clavicipitaceae</taxon>
        <taxon>Claviceps</taxon>
    </lineage>
</organism>
<dbReference type="PROSITE" id="PS50103">
    <property type="entry name" value="ZF_C3H1"/>
    <property type="match status" value="1"/>
</dbReference>